<dbReference type="AlphaFoldDB" id="A0A0C9VAG5"/>
<reference evidence="2 3" key="1">
    <citation type="submission" date="2014-06" db="EMBL/GenBank/DDBJ databases">
        <title>Evolutionary Origins and Diversification of the Mycorrhizal Mutualists.</title>
        <authorList>
            <consortium name="DOE Joint Genome Institute"/>
            <consortium name="Mycorrhizal Genomics Consortium"/>
            <person name="Kohler A."/>
            <person name="Kuo A."/>
            <person name="Nagy L.G."/>
            <person name="Floudas D."/>
            <person name="Copeland A."/>
            <person name="Barry K.W."/>
            <person name="Cichocki N."/>
            <person name="Veneault-Fourrey C."/>
            <person name="LaButti K."/>
            <person name="Lindquist E.A."/>
            <person name="Lipzen A."/>
            <person name="Lundell T."/>
            <person name="Morin E."/>
            <person name="Murat C."/>
            <person name="Riley R."/>
            <person name="Ohm R."/>
            <person name="Sun H."/>
            <person name="Tunlid A."/>
            <person name="Henrissat B."/>
            <person name="Grigoriev I.V."/>
            <person name="Hibbett D.S."/>
            <person name="Martin F."/>
        </authorList>
    </citation>
    <scope>NUCLEOTIDE SEQUENCE [LARGE SCALE GENOMIC DNA]</scope>
    <source>
        <strain evidence="2 3">SS14</strain>
    </source>
</reference>
<feature type="compositionally biased region" description="Basic and acidic residues" evidence="1">
    <location>
        <begin position="98"/>
        <end position="125"/>
    </location>
</feature>
<name>A0A0C9VAG5_SPHS4</name>
<feature type="region of interest" description="Disordered" evidence="1">
    <location>
        <begin position="98"/>
        <end position="147"/>
    </location>
</feature>
<evidence type="ECO:0000256" key="1">
    <source>
        <dbReference type="SAM" id="MobiDB-lite"/>
    </source>
</evidence>
<dbReference type="EMBL" id="KN837159">
    <property type="protein sequence ID" value="KIJ38552.1"/>
    <property type="molecule type" value="Genomic_DNA"/>
</dbReference>
<keyword evidence="3" id="KW-1185">Reference proteome</keyword>
<accession>A0A0C9VAG5</accession>
<dbReference type="HOGENOM" id="CLU_041952_0_0_1"/>
<feature type="compositionally biased region" description="Basic and acidic residues" evidence="1">
    <location>
        <begin position="32"/>
        <end position="44"/>
    </location>
</feature>
<dbReference type="Proteomes" id="UP000054279">
    <property type="component" value="Unassembled WGS sequence"/>
</dbReference>
<evidence type="ECO:0000313" key="3">
    <source>
        <dbReference type="Proteomes" id="UP000054279"/>
    </source>
</evidence>
<gene>
    <name evidence="2" type="ORF">M422DRAFT_258663</name>
</gene>
<evidence type="ECO:0000313" key="2">
    <source>
        <dbReference type="EMBL" id="KIJ38552.1"/>
    </source>
</evidence>
<protein>
    <submittedName>
        <fullName evidence="2">Uncharacterized protein</fullName>
    </submittedName>
</protein>
<organism evidence="2 3">
    <name type="scientific">Sphaerobolus stellatus (strain SS14)</name>
    <dbReference type="NCBI Taxonomy" id="990650"/>
    <lineage>
        <taxon>Eukaryota</taxon>
        <taxon>Fungi</taxon>
        <taxon>Dikarya</taxon>
        <taxon>Basidiomycota</taxon>
        <taxon>Agaricomycotina</taxon>
        <taxon>Agaricomycetes</taxon>
        <taxon>Phallomycetidae</taxon>
        <taxon>Geastrales</taxon>
        <taxon>Sphaerobolaceae</taxon>
        <taxon>Sphaerobolus</taxon>
    </lineage>
</organism>
<proteinExistence type="predicted"/>
<sequence length="353" mass="40365">MTDLQLPAHMLAWKASSEVVCMEEIPAGDPRRTVRGFEADKKFDGPVPKFSFNDPYEEEGDRLSKERTQRESCFRELLDTEMAASAWKRAEEMARALETSKEKARLEKEKGKEKEREVEKEKEAGRPVVPRPQPVVQSESKEDEDTDDDKLQSCISCVKKKILCVPQAGKKVCVTCEWCKMKCEFFDKTTWAVMDGSKQIAESMRELVGLERCREAGRLEVVWHDHQRFMMEIEQRSAADSAAADARMLQLLELKDKGVDILAELEKRIRAKCDLVQDTFKEQIDDLTERMDNILKRTALTKNGLPRLNQEVPPAATQGTKRKGDNEGNCAEGSKKKEKKKVVETEEEDSTMR</sequence>
<feature type="region of interest" description="Disordered" evidence="1">
    <location>
        <begin position="305"/>
        <end position="353"/>
    </location>
</feature>
<feature type="region of interest" description="Disordered" evidence="1">
    <location>
        <begin position="32"/>
        <end position="69"/>
    </location>
</feature>